<proteinExistence type="predicted"/>
<accession>A0AAX4HDQ4</accession>
<evidence type="ECO:0008006" key="4">
    <source>
        <dbReference type="Google" id="ProtNLM"/>
    </source>
</evidence>
<feature type="compositionally biased region" description="Polar residues" evidence="1">
    <location>
        <begin position="188"/>
        <end position="229"/>
    </location>
</feature>
<evidence type="ECO:0000313" key="3">
    <source>
        <dbReference type="Proteomes" id="UP001338582"/>
    </source>
</evidence>
<name>A0AAX4HDQ4_9ASCO</name>
<dbReference type="EMBL" id="CP138897">
    <property type="protein sequence ID" value="WPK26506.1"/>
    <property type="molecule type" value="Genomic_DNA"/>
</dbReference>
<dbReference type="Proteomes" id="UP001338582">
    <property type="component" value="Chromosome 4"/>
</dbReference>
<feature type="region of interest" description="Disordered" evidence="1">
    <location>
        <begin position="314"/>
        <end position="338"/>
    </location>
</feature>
<protein>
    <recommendedName>
        <fullName evidence="4">PXA domain-containing protein</fullName>
    </recommendedName>
</protein>
<gene>
    <name evidence="2" type="ORF">PUMCH_003861</name>
</gene>
<feature type="compositionally biased region" description="Low complexity" evidence="1">
    <location>
        <begin position="315"/>
        <end position="330"/>
    </location>
</feature>
<dbReference type="RefSeq" id="XP_062878887.1">
    <property type="nucleotide sequence ID" value="XM_063022817.1"/>
</dbReference>
<dbReference type="KEGG" id="asau:88174924"/>
<reference evidence="2 3" key="1">
    <citation type="submission" date="2023-10" db="EMBL/GenBank/DDBJ databases">
        <title>Draft Genome Sequence of Candida saopaulonensis from a very Premature Infant with Sepsis.</title>
        <authorList>
            <person name="Ning Y."/>
            <person name="Dai R."/>
            <person name="Xiao M."/>
            <person name="Xu Y."/>
            <person name="Yan Q."/>
            <person name="Zhang L."/>
        </authorList>
    </citation>
    <scope>NUCLEOTIDE SEQUENCE [LARGE SCALE GENOMIC DNA]</scope>
    <source>
        <strain evidence="2 3">19XY460</strain>
    </source>
</reference>
<sequence length="427" mass="47627">MDASPITLDPLARSLSGTFDNSFEGISCRLSPDLADPIMGSDTISDEARSLEFEILALQLSLESGRYSFMTMFMQKILNLSKDSQIVARNSQAVTNSRAAFEILPLVFLPHDLWLSYEVSIPDAMHKVALLQEANTVLQAYLGVLANEELLLVDDKKLQLMELIAQQYCLMDDVTAPATPSAPPRSPLQQITTTQEDLQSPLSKQNSQTSRPSSYQEPLTPLSRNSTLVSRMPSFQRELPKVKRKHSFLGHISLSPGPAYFETISQTSPSSLLSPLSPESAFQSPTRPPMTNIFSKSKLYSRMKRRRELQALIMSSSTTASNGGTSGAPSVRPESTISDHSGYELDKAVLLERYIENQKQKHAYYVQIRNIRESVKSLLVYLKRPGILASMIKLLEFVKGFIFKMILVDVCRMLIDYGHAKVVEASR</sequence>
<organism evidence="2 3">
    <name type="scientific">Australozyma saopauloensis</name>
    <dbReference type="NCBI Taxonomy" id="291208"/>
    <lineage>
        <taxon>Eukaryota</taxon>
        <taxon>Fungi</taxon>
        <taxon>Dikarya</taxon>
        <taxon>Ascomycota</taxon>
        <taxon>Saccharomycotina</taxon>
        <taxon>Pichiomycetes</taxon>
        <taxon>Metschnikowiaceae</taxon>
        <taxon>Australozyma</taxon>
    </lineage>
</organism>
<dbReference type="GeneID" id="88174924"/>
<evidence type="ECO:0000313" key="2">
    <source>
        <dbReference type="EMBL" id="WPK26506.1"/>
    </source>
</evidence>
<dbReference type="AlphaFoldDB" id="A0AAX4HDQ4"/>
<keyword evidence="3" id="KW-1185">Reference proteome</keyword>
<feature type="region of interest" description="Disordered" evidence="1">
    <location>
        <begin position="176"/>
        <end position="231"/>
    </location>
</feature>
<evidence type="ECO:0000256" key="1">
    <source>
        <dbReference type="SAM" id="MobiDB-lite"/>
    </source>
</evidence>